<dbReference type="PANTHER" id="PTHR24359">
    <property type="entry name" value="SERINE/THREONINE-PROTEIN KINASE SBK1"/>
    <property type="match status" value="1"/>
</dbReference>
<dbReference type="InterPro" id="IPR011009">
    <property type="entry name" value="Kinase-like_dom_sf"/>
</dbReference>
<dbReference type="InterPro" id="IPR006597">
    <property type="entry name" value="Sel1-like"/>
</dbReference>
<dbReference type="SUPFAM" id="SSF48403">
    <property type="entry name" value="Ankyrin repeat"/>
    <property type="match status" value="1"/>
</dbReference>
<dbReference type="InterPro" id="IPR002110">
    <property type="entry name" value="Ankyrin_rpt"/>
</dbReference>
<dbReference type="InterPro" id="IPR036770">
    <property type="entry name" value="Ankyrin_rpt-contain_sf"/>
</dbReference>
<dbReference type="PROSITE" id="PS50297">
    <property type="entry name" value="ANK_REP_REGION"/>
    <property type="match status" value="1"/>
</dbReference>
<feature type="region of interest" description="Disordered" evidence="2">
    <location>
        <begin position="327"/>
        <end position="347"/>
    </location>
</feature>
<feature type="compositionally biased region" description="Polar residues" evidence="2">
    <location>
        <begin position="338"/>
        <end position="347"/>
    </location>
</feature>
<evidence type="ECO:0000313" key="5">
    <source>
        <dbReference type="Proteomes" id="UP000766486"/>
    </source>
</evidence>
<accession>A0ABY6UDH7</accession>
<dbReference type="InterPro" id="IPR008271">
    <property type="entry name" value="Ser/Thr_kinase_AS"/>
</dbReference>
<evidence type="ECO:0000256" key="2">
    <source>
        <dbReference type="SAM" id="MobiDB-lite"/>
    </source>
</evidence>
<evidence type="ECO:0000256" key="1">
    <source>
        <dbReference type="PROSITE-ProRule" id="PRU00023"/>
    </source>
</evidence>
<keyword evidence="5" id="KW-1185">Reference proteome</keyword>
<dbReference type="Pfam" id="PF12796">
    <property type="entry name" value="Ank_2"/>
    <property type="match status" value="1"/>
</dbReference>
<dbReference type="PROSITE" id="PS50088">
    <property type="entry name" value="ANK_REPEAT"/>
    <property type="match status" value="1"/>
</dbReference>
<evidence type="ECO:0000259" key="3">
    <source>
        <dbReference type="PROSITE" id="PS50011"/>
    </source>
</evidence>
<dbReference type="SMART" id="SM00248">
    <property type="entry name" value="ANK"/>
    <property type="match status" value="2"/>
</dbReference>
<dbReference type="Pfam" id="PF00069">
    <property type="entry name" value="Pkinase"/>
    <property type="match status" value="1"/>
</dbReference>
<dbReference type="SUPFAM" id="SSF81901">
    <property type="entry name" value="HCP-like"/>
    <property type="match status" value="1"/>
</dbReference>
<dbReference type="InterPro" id="IPR000719">
    <property type="entry name" value="Prot_kinase_dom"/>
</dbReference>
<comment type="caution">
    <text evidence="4">The sequence shown here is derived from an EMBL/GenBank/DDBJ whole genome shotgun (WGS) entry which is preliminary data.</text>
</comment>
<protein>
    <recommendedName>
        <fullName evidence="3">Protein kinase domain-containing protein</fullName>
    </recommendedName>
</protein>
<reference evidence="4 5" key="1">
    <citation type="submission" date="2019-06" db="EMBL/GenBank/DDBJ databases">
        <authorList>
            <person name="Broberg M."/>
        </authorList>
    </citation>
    <scope>NUCLEOTIDE SEQUENCE [LARGE SCALE GENOMIC DNA]</scope>
</reference>
<evidence type="ECO:0000313" key="4">
    <source>
        <dbReference type="EMBL" id="VUC29224.1"/>
    </source>
</evidence>
<dbReference type="PANTHER" id="PTHR24359:SF1">
    <property type="entry name" value="INHIBITOR OF NUCLEAR FACTOR KAPPA-B KINASE EPSILON SUBUNIT HOMOLOG 1-RELATED"/>
    <property type="match status" value="1"/>
</dbReference>
<dbReference type="Gene3D" id="1.10.510.10">
    <property type="entry name" value="Transferase(Phosphotransferase) domain 1"/>
    <property type="match status" value="1"/>
</dbReference>
<gene>
    <name evidence="4" type="ORF">CLO192961_LOCUS252277</name>
</gene>
<dbReference type="SMART" id="SM00671">
    <property type="entry name" value="SEL1"/>
    <property type="match status" value="1"/>
</dbReference>
<organism evidence="4 5">
    <name type="scientific">Bionectria ochroleuca</name>
    <name type="common">Gliocladium roseum</name>
    <dbReference type="NCBI Taxonomy" id="29856"/>
    <lineage>
        <taxon>Eukaryota</taxon>
        <taxon>Fungi</taxon>
        <taxon>Dikarya</taxon>
        <taxon>Ascomycota</taxon>
        <taxon>Pezizomycotina</taxon>
        <taxon>Sordariomycetes</taxon>
        <taxon>Hypocreomycetidae</taxon>
        <taxon>Hypocreales</taxon>
        <taxon>Bionectriaceae</taxon>
        <taxon>Clonostachys</taxon>
    </lineage>
</organism>
<feature type="domain" description="Protein kinase" evidence="3">
    <location>
        <begin position="1"/>
        <end position="174"/>
    </location>
</feature>
<dbReference type="EMBL" id="CABFNS010000798">
    <property type="protein sequence ID" value="VUC29224.1"/>
    <property type="molecule type" value="Genomic_DNA"/>
</dbReference>
<sequence>MQFCKEIAEGLKALHHCGIVHGDVKPENILVFPKKDARNSFTLKITDFGHSVLKHDGLKTLPALTKPWCAPEVETSLEMTFQEMILTDCYSYGLVILSVMIDQPFYEKLDNIEEHKNSDRMLAGAIELLRRVDRESNGLDIDIETTEMLLEITIQLNPGARDLASCISLIDEYISDTEEPHLAQRSNHDLGLLFNEIPPLDVVDKVIIGYQTLSRASHQLKSHIAMELLKICNDATDIRKPSAAWELCLCYFVGFGVPQSFEKSSRWLSYAADNSIVAAQDYFHVLHEAMKIDPPATSRPYFEMTAQRLLSTESSLPAKTTVGGCANPKAIKNKGETDSSPELSSDVTTTISKGTVSEVSALFTESRIQINSQNACGDTPLLIAAKSGRFDVIDLLLEYPSVNAGIRNLSGQTVLHYLPTFNQSQVYSLVPRLMTANADLNAEGRPTDETASSTFSNPSIKSCSFLNVILHKRPDILECLLEAAHSKESSCSSCTFCKGGSRFRRILAVTLSLFNADALDIISDHMKEYQARSDMDLSKVEVWSGPRLFPIYHIPFCSVVVAALDIPDSIFRAIHYGERYLDILKRCIDFLLGLQSDSCTILFAMLNAAVDQNSVDGVKLLLDAGRDRGAPTPQWWLAPSPELWLAPALDLWFPGKTNNSENLERRSPVFKSISYGLRESVMKTADDTNLAFVVGWSA</sequence>
<feature type="repeat" description="ANK" evidence="1">
    <location>
        <begin position="376"/>
        <end position="398"/>
    </location>
</feature>
<dbReference type="SUPFAM" id="SSF56112">
    <property type="entry name" value="Protein kinase-like (PK-like)"/>
    <property type="match status" value="1"/>
</dbReference>
<dbReference type="Proteomes" id="UP000766486">
    <property type="component" value="Unassembled WGS sequence"/>
</dbReference>
<dbReference type="PROSITE" id="PS00108">
    <property type="entry name" value="PROTEIN_KINASE_ST"/>
    <property type="match status" value="1"/>
</dbReference>
<name>A0ABY6UDH7_BIOOC</name>
<dbReference type="Gene3D" id="1.25.40.20">
    <property type="entry name" value="Ankyrin repeat-containing domain"/>
    <property type="match status" value="1"/>
</dbReference>
<dbReference type="PROSITE" id="PS50011">
    <property type="entry name" value="PROTEIN_KINASE_DOM"/>
    <property type="match status" value="1"/>
</dbReference>
<keyword evidence="1" id="KW-0040">ANK repeat</keyword>
<proteinExistence type="predicted"/>